<dbReference type="SUPFAM" id="SSF52799">
    <property type="entry name" value="(Phosphotyrosine protein) phosphatases II"/>
    <property type="match status" value="1"/>
</dbReference>
<evidence type="ECO:0000313" key="3">
    <source>
        <dbReference type="Proteomes" id="UP001233172"/>
    </source>
</evidence>
<name>A0AAD8C0G2_BIOPF</name>
<dbReference type="PANTHER" id="PTHR19134:SF555">
    <property type="entry name" value="RECEPTOR-TYPE TYROSINE-PROTEIN PHOSPHATASE DELTA-LIKE ISOFORM X1"/>
    <property type="match status" value="1"/>
</dbReference>
<keyword evidence="3" id="KW-1185">Reference proteome</keyword>
<protein>
    <submittedName>
        <fullName evidence="2">Receptor-type tyrosine-protein phosphatase kappa</fullName>
    </submittedName>
</protein>
<dbReference type="InterPro" id="IPR029021">
    <property type="entry name" value="Prot-tyrosine_phosphatase-like"/>
</dbReference>
<reference evidence="2" key="2">
    <citation type="submission" date="2023-04" db="EMBL/GenBank/DDBJ databases">
        <authorList>
            <person name="Bu L."/>
            <person name="Lu L."/>
            <person name="Laidemitt M.R."/>
            <person name="Zhang S.M."/>
            <person name="Mutuku M."/>
            <person name="Mkoji G."/>
            <person name="Steinauer M."/>
            <person name="Loker E.S."/>
        </authorList>
    </citation>
    <scope>NUCLEOTIDE SEQUENCE</scope>
    <source>
        <strain evidence="2">KasaAsao</strain>
        <tissue evidence="2">Whole Snail</tissue>
    </source>
</reference>
<dbReference type="PROSITE" id="PS50055">
    <property type="entry name" value="TYR_PHOSPHATASE_PTP"/>
    <property type="match status" value="1"/>
</dbReference>
<feature type="domain" description="Tyrosine-protein phosphatase" evidence="1">
    <location>
        <begin position="12"/>
        <end position="198"/>
    </location>
</feature>
<dbReference type="PANTHER" id="PTHR19134">
    <property type="entry name" value="RECEPTOR-TYPE TYROSINE-PROTEIN PHOSPHATASE"/>
    <property type="match status" value="1"/>
</dbReference>
<evidence type="ECO:0000259" key="1">
    <source>
        <dbReference type="PROSITE" id="PS50055"/>
    </source>
</evidence>
<dbReference type="Gene3D" id="3.90.190.10">
    <property type="entry name" value="Protein tyrosine phosphatase superfamily"/>
    <property type="match status" value="1"/>
</dbReference>
<dbReference type="Proteomes" id="UP001233172">
    <property type="component" value="Unassembled WGS sequence"/>
</dbReference>
<dbReference type="InterPro" id="IPR050348">
    <property type="entry name" value="Protein-Tyr_Phosphatase"/>
</dbReference>
<dbReference type="Pfam" id="PF00102">
    <property type="entry name" value="Y_phosphatase"/>
    <property type="match status" value="1"/>
</dbReference>
<dbReference type="GO" id="GO:0004725">
    <property type="term" value="F:protein tyrosine phosphatase activity"/>
    <property type="evidence" value="ECO:0007669"/>
    <property type="project" value="InterPro"/>
</dbReference>
<proteinExistence type="predicted"/>
<feature type="non-terminal residue" evidence="2">
    <location>
        <position position="207"/>
    </location>
</feature>
<dbReference type="AlphaFoldDB" id="A0AAD8C0G2"/>
<keyword evidence="2" id="KW-0675">Receptor</keyword>
<reference evidence="2" key="1">
    <citation type="journal article" date="2023" name="PLoS Negl. Trop. Dis.">
        <title>A genome sequence for Biomphalaria pfeifferi, the major vector snail for the human-infecting parasite Schistosoma mansoni.</title>
        <authorList>
            <person name="Bu L."/>
            <person name="Lu L."/>
            <person name="Laidemitt M.R."/>
            <person name="Zhang S.M."/>
            <person name="Mutuku M."/>
            <person name="Mkoji G."/>
            <person name="Steinauer M."/>
            <person name="Loker E.S."/>
        </authorList>
    </citation>
    <scope>NUCLEOTIDE SEQUENCE</scope>
    <source>
        <strain evidence="2">KasaAsao</strain>
    </source>
</reference>
<dbReference type="EMBL" id="JASAOG010000018">
    <property type="protein sequence ID" value="KAK0064212.1"/>
    <property type="molecule type" value="Genomic_DNA"/>
</dbReference>
<comment type="caution">
    <text evidence="2">The sequence shown here is derived from an EMBL/GenBank/DDBJ whole genome shotgun (WGS) entry which is preliminary data.</text>
</comment>
<dbReference type="InterPro" id="IPR000242">
    <property type="entry name" value="PTP_cat"/>
</dbReference>
<sequence length="207" mass="23291">PNDCRNSFLVTPIPSQTMDFWQMMFDTGCQCVVRLVPPAEAATLQPDKMPLNTSDFQLSLTSHAALNDYVSETSLLLRTTTQALVPFDSELPSTLTIRVFTVTWSSRGDAIPPTECLYSLHRTISNFLLETSTSLIAVQCRDGWGTSGQFCAAYNVMASLAIDQSVDVYLLTRTVQNRMSHTMSQNEYSYLYRLCQEYHCQEKTTVI</sequence>
<evidence type="ECO:0000313" key="2">
    <source>
        <dbReference type="EMBL" id="KAK0064212.1"/>
    </source>
</evidence>
<gene>
    <name evidence="2" type="ORF">Bpfe_006397</name>
</gene>
<accession>A0AAD8C0G2</accession>
<organism evidence="2 3">
    <name type="scientific">Biomphalaria pfeifferi</name>
    <name type="common">Bloodfluke planorb</name>
    <name type="synonym">Freshwater snail</name>
    <dbReference type="NCBI Taxonomy" id="112525"/>
    <lineage>
        <taxon>Eukaryota</taxon>
        <taxon>Metazoa</taxon>
        <taxon>Spiralia</taxon>
        <taxon>Lophotrochozoa</taxon>
        <taxon>Mollusca</taxon>
        <taxon>Gastropoda</taxon>
        <taxon>Heterobranchia</taxon>
        <taxon>Euthyneura</taxon>
        <taxon>Panpulmonata</taxon>
        <taxon>Hygrophila</taxon>
        <taxon>Lymnaeoidea</taxon>
        <taxon>Planorbidae</taxon>
        <taxon>Biomphalaria</taxon>
    </lineage>
</organism>